<dbReference type="InterPro" id="IPR032160">
    <property type="entry name" value="DUF4996"/>
</dbReference>
<dbReference type="OrthoDB" id="1854250at2"/>
<evidence type="ECO:0000313" key="3">
    <source>
        <dbReference type="Proteomes" id="UP000270678"/>
    </source>
</evidence>
<keyword evidence="3" id="KW-1185">Reference proteome</keyword>
<dbReference type="Gene3D" id="3.20.20.190">
    <property type="entry name" value="Phosphatidylinositol (PI) phosphodiesterase"/>
    <property type="match status" value="1"/>
</dbReference>
<dbReference type="Proteomes" id="UP000270678">
    <property type="component" value="Chromosome"/>
</dbReference>
<dbReference type="GO" id="GO:0008081">
    <property type="term" value="F:phosphoric diester hydrolase activity"/>
    <property type="evidence" value="ECO:0007669"/>
    <property type="project" value="InterPro"/>
</dbReference>
<dbReference type="GO" id="GO:0006629">
    <property type="term" value="P:lipid metabolic process"/>
    <property type="evidence" value="ECO:0007669"/>
    <property type="project" value="InterPro"/>
</dbReference>
<organism evidence="2 3">
    <name type="scientific">Paenibacillus lutimineralis</name>
    <dbReference type="NCBI Taxonomy" id="2707005"/>
    <lineage>
        <taxon>Bacteria</taxon>
        <taxon>Bacillati</taxon>
        <taxon>Bacillota</taxon>
        <taxon>Bacilli</taxon>
        <taxon>Bacillales</taxon>
        <taxon>Paenibacillaceae</taxon>
        <taxon>Paenibacillus</taxon>
    </lineage>
</organism>
<dbReference type="PROSITE" id="PS51704">
    <property type="entry name" value="GP_PDE"/>
    <property type="match status" value="1"/>
</dbReference>
<protein>
    <submittedName>
        <fullName evidence="2">Glycerophosphodiester phosphodiesterase family protein</fullName>
    </submittedName>
</protein>
<dbReference type="InterPro" id="IPR017946">
    <property type="entry name" value="PLC-like_Pdiesterase_TIM-brl"/>
</dbReference>
<dbReference type="CDD" id="cd08566">
    <property type="entry name" value="GDPD_AtGDE_like"/>
    <property type="match status" value="1"/>
</dbReference>
<dbReference type="SUPFAM" id="SSF51695">
    <property type="entry name" value="PLC-like phosphodiesterases"/>
    <property type="match status" value="1"/>
</dbReference>
<proteinExistence type="predicted"/>
<evidence type="ECO:0000313" key="2">
    <source>
        <dbReference type="EMBL" id="AZS16235.1"/>
    </source>
</evidence>
<sequence>MNQLKSKFLELLKSKDFLILLHRGAHGGNIVENTANAVNIALREGADIVEIDISMSTDGDFFVFHDGGERRLLDDSRNINTLSTTEIEEKYYYNELGHVLHKKVERFSKLLENIPQDVFLNIDRSWGHWETFIPYLDQFVDRHPYFMLKSPVKKELLDILDKHPIKYMYFPIIYNTDELDLLETYENINLVGFEVIEKDESFEFIISQRFDKYKQSDYMFLANAINLDDDTLLFGLLTDEVAITRDPDEAWGEMLKMGINTIQTDWVDLLLRYRDTRDKK</sequence>
<dbReference type="PANTHER" id="PTHR46211">
    <property type="entry name" value="GLYCEROPHOSPHORYL DIESTER PHOSPHODIESTERASE"/>
    <property type="match status" value="1"/>
</dbReference>
<evidence type="ECO:0000259" key="1">
    <source>
        <dbReference type="PROSITE" id="PS51704"/>
    </source>
</evidence>
<reference evidence="3" key="1">
    <citation type="submission" date="2018-12" db="EMBL/GenBank/DDBJ databases">
        <title>Complete genome sequence of Paenibacillus sp. MBLB1234.</title>
        <authorList>
            <person name="Nam Y.-D."/>
            <person name="Kang J."/>
            <person name="Chung W.-H."/>
            <person name="Park Y.S."/>
        </authorList>
    </citation>
    <scope>NUCLEOTIDE SEQUENCE [LARGE SCALE GENOMIC DNA]</scope>
    <source>
        <strain evidence="3">MBLB1234</strain>
    </source>
</reference>
<dbReference type="RefSeq" id="WP_127000642.1">
    <property type="nucleotide sequence ID" value="NZ_CP034346.1"/>
</dbReference>
<dbReference type="Pfam" id="PF16387">
    <property type="entry name" value="DUF4996"/>
    <property type="match status" value="1"/>
</dbReference>
<dbReference type="PANTHER" id="PTHR46211:SF14">
    <property type="entry name" value="GLYCEROPHOSPHODIESTER PHOSPHODIESTERASE"/>
    <property type="match status" value="1"/>
</dbReference>
<dbReference type="KEGG" id="plut:EI981_18470"/>
<gene>
    <name evidence="2" type="ORF">EI981_18470</name>
</gene>
<dbReference type="AlphaFoldDB" id="A0A3Q9IAI0"/>
<feature type="domain" description="GP-PDE" evidence="1">
    <location>
        <begin position="17"/>
        <end position="280"/>
    </location>
</feature>
<dbReference type="EMBL" id="CP034346">
    <property type="protein sequence ID" value="AZS16235.1"/>
    <property type="molecule type" value="Genomic_DNA"/>
</dbReference>
<accession>A0A3Q9IAI0</accession>
<dbReference type="InterPro" id="IPR030395">
    <property type="entry name" value="GP_PDE_dom"/>
</dbReference>
<name>A0A3Q9IAI0_9BACL</name>
<dbReference type="Pfam" id="PF03009">
    <property type="entry name" value="GDPD"/>
    <property type="match status" value="1"/>
</dbReference>